<dbReference type="AlphaFoldDB" id="A0A2N5ZIA6"/>
<evidence type="ECO:0000259" key="1">
    <source>
        <dbReference type="Pfam" id="PF00534"/>
    </source>
</evidence>
<dbReference type="PANTHER" id="PTHR12526">
    <property type="entry name" value="GLYCOSYLTRANSFERASE"/>
    <property type="match status" value="1"/>
</dbReference>
<comment type="caution">
    <text evidence="3">The sequence shown here is derived from an EMBL/GenBank/DDBJ whole genome shotgun (WGS) entry which is preliminary data.</text>
</comment>
<dbReference type="InterPro" id="IPR028098">
    <property type="entry name" value="Glyco_trans_4-like_N"/>
</dbReference>
<evidence type="ECO:0008006" key="5">
    <source>
        <dbReference type="Google" id="ProtNLM"/>
    </source>
</evidence>
<dbReference type="EMBL" id="PKTG01000063">
    <property type="protein sequence ID" value="PLX18430.1"/>
    <property type="molecule type" value="Genomic_DNA"/>
</dbReference>
<dbReference type="GO" id="GO:0016757">
    <property type="term" value="F:glycosyltransferase activity"/>
    <property type="evidence" value="ECO:0007669"/>
    <property type="project" value="InterPro"/>
</dbReference>
<feature type="domain" description="Glycosyltransferase subfamily 4-like N-terminal" evidence="2">
    <location>
        <begin position="15"/>
        <end position="138"/>
    </location>
</feature>
<organism evidence="3 4">
    <name type="scientific">Muiribacterium halophilum</name>
    <dbReference type="NCBI Taxonomy" id="2053465"/>
    <lineage>
        <taxon>Bacteria</taxon>
        <taxon>Candidatus Muiribacteriota</taxon>
        <taxon>Candidatus Muiribacteriia</taxon>
        <taxon>Candidatus Muiribacteriales</taxon>
        <taxon>Candidatus Muiribacteriaceae</taxon>
        <taxon>Candidatus Muiribacterium</taxon>
    </lineage>
</organism>
<dbReference type="Gene3D" id="3.40.50.2000">
    <property type="entry name" value="Glycogen Phosphorylase B"/>
    <property type="match status" value="2"/>
</dbReference>
<dbReference type="SUPFAM" id="SSF53756">
    <property type="entry name" value="UDP-Glycosyltransferase/glycogen phosphorylase"/>
    <property type="match status" value="1"/>
</dbReference>
<reference evidence="3 4" key="1">
    <citation type="submission" date="2017-11" db="EMBL/GenBank/DDBJ databases">
        <title>Genome-resolved metagenomics identifies genetic mobility, metabolic interactions, and unexpected diversity in perchlorate-reducing communities.</title>
        <authorList>
            <person name="Barnum T.P."/>
            <person name="Figueroa I.A."/>
            <person name="Carlstrom C.I."/>
            <person name="Lucas L.N."/>
            <person name="Engelbrektson A.L."/>
            <person name="Coates J.D."/>
        </authorList>
    </citation>
    <scope>NUCLEOTIDE SEQUENCE [LARGE SCALE GENOMIC DNA]</scope>
    <source>
        <strain evidence="3">BM706</strain>
    </source>
</reference>
<dbReference type="Pfam" id="PF13439">
    <property type="entry name" value="Glyco_transf_4"/>
    <property type="match status" value="1"/>
</dbReference>
<sequence>MDKIKVLFAVSGTNIGGGETYILRILQHIDKERFEVAVAAPSSTLFYRRAKELAHNMHDIPFMDNADLYSLLKLFYISRKYDVIHANLNRAALFSGVLSKFSDRYIIGTMHGIDRPFYYRLLPHVILLSRFQSEYFKNILKKNRMMGVRLGIDTMSEQPVCKDISNLDMLEIGCVGRLHELKGQDTLIKALRVINESGIDARLHLIGDGSERQHLEDLAEQLCVKDIVVFTGNIVDVAGYLKEHIHIGAFATHKENIPVSILECMSCGIPVIASDVGGIGEEITQKENLIEDFNDHKTFATKIIDLYNDHERYKRISLENVKIVRRRFDIRPMVRKLERIYEKGSDLHK</sequence>
<evidence type="ECO:0000259" key="2">
    <source>
        <dbReference type="Pfam" id="PF13439"/>
    </source>
</evidence>
<gene>
    <name evidence="3" type="ORF">C0601_04540</name>
</gene>
<feature type="domain" description="Glycosyl transferase family 1" evidence="1">
    <location>
        <begin position="171"/>
        <end position="317"/>
    </location>
</feature>
<accession>A0A2N5ZIA6</accession>
<evidence type="ECO:0000313" key="3">
    <source>
        <dbReference type="EMBL" id="PLX18430.1"/>
    </source>
</evidence>
<dbReference type="Proteomes" id="UP000234857">
    <property type="component" value="Unassembled WGS sequence"/>
</dbReference>
<dbReference type="InterPro" id="IPR001296">
    <property type="entry name" value="Glyco_trans_1"/>
</dbReference>
<proteinExistence type="predicted"/>
<dbReference type="PANTHER" id="PTHR12526:SF630">
    <property type="entry name" value="GLYCOSYLTRANSFERASE"/>
    <property type="match status" value="1"/>
</dbReference>
<evidence type="ECO:0000313" key="4">
    <source>
        <dbReference type="Proteomes" id="UP000234857"/>
    </source>
</evidence>
<dbReference type="Pfam" id="PF00534">
    <property type="entry name" value="Glycos_transf_1"/>
    <property type="match status" value="1"/>
</dbReference>
<name>A0A2N5ZIA6_MUIH1</name>
<protein>
    <recommendedName>
        <fullName evidence="5">Glycosyl transferase family 1 domain-containing protein</fullName>
    </recommendedName>
</protein>